<protein>
    <recommendedName>
        <fullName evidence="2">F-box domain-containing protein</fullName>
    </recommendedName>
</protein>
<name>A0A1R3II56_COCAP</name>
<sequence>MAGRKRRKLKLLAETVNEDEGTATEEGKERLELQTWSDLPVELLELIMSHLTLEDNIRASAVCQRWHKVAISVRVETIKLPRFELTYQIVAFSCAPTSPNCVVFTIKHISPTIVAISTCHPGASKWDTVNHQNRLPFFVSLESVAYHIHLMIVDTIPVNNAMTGESKTPLRTYGLNHPRMPHHYSEERQ</sequence>
<dbReference type="AlphaFoldDB" id="A0A1R3II56"/>
<dbReference type="SMART" id="SM00256">
    <property type="entry name" value="FBOX"/>
    <property type="match status" value="1"/>
</dbReference>
<keyword evidence="4" id="KW-1185">Reference proteome</keyword>
<dbReference type="Proteomes" id="UP000188268">
    <property type="component" value="Unassembled WGS sequence"/>
</dbReference>
<dbReference type="InterPro" id="IPR001810">
    <property type="entry name" value="F-box_dom"/>
</dbReference>
<proteinExistence type="predicted"/>
<evidence type="ECO:0000259" key="2">
    <source>
        <dbReference type="PROSITE" id="PS50181"/>
    </source>
</evidence>
<comment type="caution">
    <text evidence="3">The sequence shown here is derived from an EMBL/GenBank/DDBJ whole genome shotgun (WGS) entry which is preliminary data.</text>
</comment>
<accession>A0A1R3II56</accession>
<reference evidence="3 4" key="1">
    <citation type="submission" date="2013-09" db="EMBL/GenBank/DDBJ databases">
        <title>Corchorus capsularis genome sequencing.</title>
        <authorList>
            <person name="Alam M."/>
            <person name="Haque M.S."/>
            <person name="Islam M.S."/>
            <person name="Emdad E.M."/>
            <person name="Islam M.M."/>
            <person name="Ahmed B."/>
            <person name="Halim A."/>
            <person name="Hossen Q.M.M."/>
            <person name="Hossain M.Z."/>
            <person name="Ahmed R."/>
            <person name="Khan M.M."/>
            <person name="Islam R."/>
            <person name="Rashid M.M."/>
            <person name="Khan S.A."/>
            <person name="Rahman M.S."/>
            <person name="Alam M."/>
        </authorList>
    </citation>
    <scope>NUCLEOTIDE SEQUENCE [LARGE SCALE GENOMIC DNA]</scope>
    <source>
        <strain evidence="4">cv. CVL-1</strain>
        <tissue evidence="3">Whole seedling</tissue>
    </source>
</reference>
<dbReference type="PROSITE" id="PS50181">
    <property type="entry name" value="FBOX"/>
    <property type="match status" value="1"/>
</dbReference>
<organism evidence="3 4">
    <name type="scientific">Corchorus capsularis</name>
    <name type="common">Jute</name>
    <dbReference type="NCBI Taxonomy" id="210143"/>
    <lineage>
        <taxon>Eukaryota</taxon>
        <taxon>Viridiplantae</taxon>
        <taxon>Streptophyta</taxon>
        <taxon>Embryophyta</taxon>
        <taxon>Tracheophyta</taxon>
        <taxon>Spermatophyta</taxon>
        <taxon>Magnoliopsida</taxon>
        <taxon>eudicotyledons</taxon>
        <taxon>Gunneridae</taxon>
        <taxon>Pentapetalae</taxon>
        <taxon>rosids</taxon>
        <taxon>malvids</taxon>
        <taxon>Malvales</taxon>
        <taxon>Malvaceae</taxon>
        <taxon>Grewioideae</taxon>
        <taxon>Apeibeae</taxon>
        <taxon>Corchorus</taxon>
    </lineage>
</organism>
<gene>
    <name evidence="3" type="ORF">CCACVL1_12008</name>
</gene>
<feature type="region of interest" description="Disordered" evidence="1">
    <location>
        <begin position="169"/>
        <end position="189"/>
    </location>
</feature>
<dbReference type="EMBL" id="AWWV01010037">
    <property type="protein sequence ID" value="OMO82255.1"/>
    <property type="molecule type" value="Genomic_DNA"/>
</dbReference>
<dbReference type="PANTHER" id="PTHR45463">
    <property type="entry name" value="OS09G0392200 PROTEIN"/>
    <property type="match status" value="1"/>
</dbReference>
<dbReference type="OrthoDB" id="1863935at2759"/>
<feature type="domain" description="F-box" evidence="2">
    <location>
        <begin position="33"/>
        <end position="69"/>
    </location>
</feature>
<dbReference type="Gene3D" id="1.20.1280.50">
    <property type="match status" value="1"/>
</dbReference>
<evidence type="ECO:0000313" key="3">
    <source>
        <dbReference type="EMBL" id="OMO82255.1"/>
    </source>
</evidence>
<dbReference type="SUPFAM" id="SSF81383">
    <property type="entry name" value="F-box domain"/>
    <property type="match status" value="1"/>
</dbReference>
<dbReference type="CDD" id="cd09917">
    <property type="entry name" value="F-box_SF"/>
    <property type="match status" value="1"/>
</dbReference>
<dbReference type="Gramene" id="OMO82255">
    <property type="protein sequence ID" value="OMO82255"/>
    <property type="gene ID" value="CCACVL1_12008"/>
</dbReference>
<evidence type="ECO:0000256" key="1">
    <source>
        <dbReference type="SAM" id="MobiDB-lite"/>
    </source>
</evidence>
<dbReference type="PANTHER" id="PTHR45463:SF4">
    <property type="entry name" value="REGULATION PROTEIN, PUTATIVE-RELATED"/>
    <property type="match status" value="1"/>
</dbReference>
<dbReference type="Pfam" id="PF12937">
    <property type="entry name" value="F-box-like"/>
    <property type="match status" value="1"/>
</dbReference>
<dbReference type="InterPro" id="IPR036047">
    <property type="entry name" value="F-box-like_dom_sf"/>
</dbReference>
<evidence type="ECO:0000313" key="4">
    <source>
        <dbReference type="Proteomes" id="UP000188268"/>
    </source>
</evidence>